<feature type="compositionally biased region" description="Polar residues" evidence="1">
    <location>
        <begin position="305"/>
        <end position="324"/>
    </location>
</feature>
<feature type="region of interest" description="Disordered" evidence="1">
    <location>
        <begin position="146"/>
        <end position="180"/>
    </location>
</feature>
<dbReference type="InterPro" id="IPR013087">
    <property type="entry name" value="Znf_C2H2_type"/>
</dbReference>
<dbReference type="InterPro" id="IPR036236">
    <property type="entry name" value="Znf_C2H2_sf"/>
</dbReference>
<sequence length="503" mass="55785">MTDSDDDCRSERLESQEIDYRPTVDIPPFVQRSSPSNSDENKGAAERGTSLERSRKGLPNQKPDTVLGDQVLIDYLDQTRRDISAFERRDPLSSRVQHLPEDDSGRTTILNLKQPPKEPQSPGPSSQKDLAESALRVLDVGLKDGDKLQFPQQDSKENKHRQPMDTVKGRAAETEPTSPRLQPILPRLTIHDNRHTVDDDIHNLKQFKISSEERLPALQPTPQTAAASSPENRQNLPSIHSAIGELPGVPPKEPPGMMNSASPYAFPPASGPSPPLARNDLAREPHLLGQFPPPQIPLSPYSHLSPASSKDMSNKSSPASQQSYWRPLKSDIHYVTSSYEASPQAAKSPAVNYPTPTDQPGSERTSFSSSSQPNGATGIYKCSYPECTAPPFQTQYLLNSSHANVHSQDRPHFCPVEGCPRGVGGKGFKRKNEMIRHGLVHNSPGYVCPFCPEQQHKYPRPDNLQRHVRVHHVDKNKDDPALRAVLSQRPEGSVRGRRRRVNA</sequence>
<name>A0A3A2ZKR7_9EURO</name>
<gene>
    <name evidence="3" type="ORF">PHISCL_09912</name>
</gene>
<keyword evidence="4" id="KW-1185">Reference proteome</keyword>
<evidence type="ECO:0000256" key="1">
    <source>
        <dbReference type="SAM" id="MobiDB-lite"/>
    </source>
</evidence>
<feature type="domain" description="C2H2-type" evidence="2">
    <location>
        <begin position="446"/>
        <end position="471"/>
    </location>
</feature>
<feature type="compositionally biased region" description="Polar residues" evidence="1">
    <location>
        <begin position="229"/>
        <end position="238"/>
    </location>
</feature>
<feature type="domain" description="C2H2-type" evidence="2">
    <location>
        <begin position="412"/>
        <end position="441"/>
    </location>
</feature>
<accession>A0A3A2ZKR7</accession>
<dbReference type="InterPro" id="IPR051061">
    <property type="entry name" value="Zinc_finger_trans_reg"/>
</dbReference>
<dbReference type="OrthoDB" id="6077919at2759"/>
<feature type="compositionally biased region" description="Basic and acidic residues" evidence="1">
    <location>
        <begin position="7"/>
        <end position="22"/>
    </location>
</feature>
<dbReference type="SUPFAM" id="SSF57667">
    <property type="entry name" value="beta-beta-alpha zinc fingers"/>
    <property type="match status" value="1"/>
</dbReference>
<evidence type="ECO:0000313" key="3">
    <source>
        <dbReference type="EMBL" id="RJE17751.1"/>
    </source>
</evidence>
<dbReference type="EMBL" id="MVGC01000732">
    <property type="protein sequence ID" value="RJE17751.1"/>
    <property type="molecule type" value="Genomic_DNA"/>
</dbReference>
<feature type="compositionally biased region" description="Basic and acidic residues" evidence="1">
    <location>
        <begin position="154"/>
        <end position="173"/>
    </location>
</feature>
<feature type="compositionally biased region" description="Pro residues" evidence="1">
    <location>
        <begin position="265"/>
        <end position="275"/>
    </location>
</feature>
<comment type="caution">
    <text evidence="3">The sequence shown here is derived from an EMBL/GenBank/DDBJ whole genome shotgun (WGS) entry which is preliminary data.</text>
</comment>
<dbReference type="PANTHER" id="PTHR46179">
    <property type="entry name" value="ZINC FINGER PROTEIN"/>
    <property type="match status" value="1"/>
</dbReference>
<dbReference type="GO" id="GO:0005634">
    <property type="term" value="C:nucleus"/>
    <property type="evidence" value="ECO:0007669"/>
    <property type="project" value="TreeGrafter"/>
</dbReference>
<dbReference type="AlphaFoldDB" id="A0A3A2ZKR7"/>
<dbReference type="PANTHER" id="PTHR46179:SF19">
    <property type="entry name" value="C2H2 FINGER DOMAIN TRANSCRIPTION FACTOR (EUROFUNG)-RELATED"/>
    <property type="match status" value="1"/>
</dbReference>
<feature type="compositionally biased region" description="Basic and acidic residues" evidence="1">
    <location>
        <begin position="85"/>
        <end position="105"/>
    </location>
</feature>
<dbReference type="GO" id="GO:0006357">
    <property type="term" value="P:regulation of transcription by RNA polymerase II"/>
    <property type="evidence" value="ECO:0007669"/>
    <property type="project" value="TreeGrafter"/>
</dbReference>
<evidence type="ECO:0000259" key="2">
    <source>
        <dbReference type="SMART" id="SM00355"/>
    </source>
</evidence>
<dbReference type="Proteomes" id="UP000266188">
    <property type="component" value="Unassembled WGS sequence"/>
</dbReference>
<dbReference type="Gene3D" id="3.30.160.60">
    <property type="entry name" value="Classic Zinc Finger"/>
    <property type="match status" value="1"/>
</dbReference>
<feature type="region of interest" description="Disordered" evidence="1">
    <location>
        <begin position="340"/>
        <end position="373"/>
    </location>
</feature>
<feature type="region of interest" description="Disordered" evidence="1">
    <location>
        <begin position="212"/>
        <end position="324"/>
    </location>
</feature>
<dbReference type="SMART" id="SM00355">
    <property type="entry name" value="ZnF_C2H2"/>
    <property type="match status" value="2"/>
</dbReference>
<feature type="region of interest" description="Disordered" evidence="1">
    <location>
        <begin position="1"/>
        <end position="68"/>
    </location>
</feature>
<feature type="compositionally biased region" description="Polar residues" evidence="1">
    <location>
        <begin position="354"/>
        <end position="373"/>
    </location>
</feature>
<evidence type="ECO:0000313" key="4">
    <source>
        <dbReference type="Proteomes" id="UP000266188"/>
    </source>
</evidence>
<protein>
    <recommendedName>
        <fullName evidence="2">C2H2-type domain-containing protein</fullName>
    </recommendedName>
</protein>
<proteinExistence type="predicted"/>
<dbReference type="STRING" id="2070753.A0A3A2ZKR7"/>
<reference evidence="4" key="1">
    <citation type="submission" date="2017-02" db="EMBL/GenBank/DDBJ databases">
        <authorList>
            <person name="Tafer H."/>
            <person name="Lopandic K."/>
        </authorList>
    </citation>
    <scope>NUCLEOTIDE SEQUENCE [LARGE SCALE GENOMIC DNA]</scope>
    <source>
        <strain evidence="4">CBS 366.77</strain>
    </source>
</reference>
<organism evidence="3 4">
    <name type="scientific">Aspergillus sclerotialis</name>
    <dbReference type="NCBI Taxonomy" id="2070753"/>
    <lineage>
        <taxon>Eukaryota</taxon>
        <taxon>Fungi</taxon>
        <taxon>Dikarya</taxon>
        <taxon>Ascomycota</taxon>
        <taxon>Pezizomycotina</taxon>
        <taxon>Eurotiomycetes</taxon>
        <taxon>Eurotiomycetidae</taxon>
        <taxon>Eurotiales</taxon>
        <taxon>Aspergillaceae</taxon>
        <taxon>Aspergillus</taxon>
        <taxon>Aspergillus subgen. Polypaecilum</taxon>
    </lineage>
</organism>
<feature type="compositionally biased region" description="Basic and acidic residues" evidence="1">
    <location>
        <begin position="39"/>
        <end position="55"/>
    </location>
</feature>
<feature type="compositionally biased region" description="Low complexity" evidence="1">
    <location>
        <begin position="216"/>
        <end position="227"/>
    </location>
</feature>
<feature type="region of interest" description="Disordered" evidence="1">
    <location>
        <begin position="85"/>
        <end position="129"/>
    </location>
</feature>